<dbReference type="InterPro" id="IPR018708">
    <property type="entry name" value="DUF2225"/>
</dbReference>
<keyword evidence="2" id="KW-1185">Reference proteome</keyword>
<sequence>MCCEQPFNTSRVRPSFKKATVTDSDFCIHYKAVNPDYYVVRVCPYCGFSFSESFSESMTAKHKSDYYEKLGRSWNALDLTGERGWNEALQSYKLALLCAQIKGEKDRVIAGLLHHIAWMYRYKANKEQESRFLQFALDAYVRVYEVEGTDVNNARLMYLIGEINRRLGNYHKAVLWFGRVINDKSIMDAAMIRASREQWVQTREDMLAAQMELPEEMKQGSS</sequence>
<gene>
    <name evidence="1" type="ORF">IDH45_06550</name>
</gene>
<dbReference type="EMBL" id="JACXJA010000006">
    <property type="protein sequence ID" value="MBD2861652.1"/>
    <property type="molecule type" value="Genomic_DNA"/>
</dbReference>
<dbReference type="Proteomes" id="UP000639396">
    <property type="component" value="Unassembled WGS sequence"/>
</dbReference>
<organism evidence="1 2">
    <name type="scientific">Paenibacillus oceani</name>
    <dbReference type="NCBI Taxonomy" id="2772510"/>
    <lineage>
        <taxon>Bacteria</taxon>
        <taxon>Bacillati</taxon>
        <taxon>Bacillota</taxon>
        <taxon>Bacilli</taxon>
        <taxon>Bacillales</taxon>
        <taxon>Paenibacillaceae</taxon>
        <taxon>Paenibacillus</taxon>
    </lineage>
</organism>
<evidence type="ECO:0000313" key="1">
    <source>
        <dbReference type="EMBL" id="MBD2861652.1"/>
    </source>
</evidence>
<reference evidence="1" key="1">
    <citation type="submission" date="2020-09" db="EMBL/GenBank/DDBJ databases">
        <title>A novel bacterium of genus Paenibacillus, isolated from South China Sea.</title>
        <authorList>
            <person name="Huang H."/>
            <person name="Mo K."/>
            <person name="Hu Y."/>
        </authorList>
    </citation>
    <scope>NUCLEOTIDE SEQUENCE</scope>
    <source>
        <strain evidence="1">IB182363</strain>
    </source>
</reference>
<dbReference type="SUPFAM" id="SSF48452">
    <property type="entry name" value="TPR-like"/>
    <property type="match status" value="1"/>
</dbReference>
<comment type="caution">
    <text evidence="1">The sequence shown here is derived from an EMBL/GenBank/DDBJ whole genome shotgun (WGS) entry which is preliminary data.</text>
</comment>
<dbReference type="Pfam" id="PF09986">
    <property type="entry name" value="DUF2225"/>
    <property type="match status" value="1"/>
</dbReference>
<dbReference type="AlphaFoldDB" id="A0A927C7V6"/>
<protein>
    <submittedName>
        <fullName evidence="1">DUF2225 domain-containing protein</fullName>
    </submittedName>
</protein>
<evidence type="ECO:0000313" key="2">
    <source>
        <dbReference type="Proteomes" id="UP000639396"/>
    </source>
</evidence>
<dbReference type="RefSeq" id="WP_190925976.1">
    <property type="nucleotide sequence ID" value="NZ_JACXJA010000006.1"/>
</dbReference>
<dbReference type="InterPro" id="IPR011990">
    <property type="entry name" value="TPR-like_helical_dom_sf"/>
</dbReference>
<accession>A0A927C7V6</accession>
<proteinExistence type="predicted"/>
<dbReference type="Gene3D" id="1.25.40.10">
    <property type="entry name" value="Tetratricopeptide repeat domain"/>
    <property type="match status" value="1"/>
</dbReference>
<name>A0A927C7V6_9BACL</name>